<feature type="domain" description="Cytochrome oxidase subunit II transmembrane region profile" evidence="16">
    <location>
        <begin position="2"/>
        <end position="109"/>
    </location>
</feature>
<dbReference type="Pfam" id="PF00116">
    <property type="entry name" value="COX2"/>
    <property type="match status" value="1"/>
</dbReference>
<evidence type="ECO:0000256" key="10">
    <source>
        <dbReference type="ARBA" id="ARBA00023008"/>
    </source>
</evidence>
<keyword evidence="11 14" id="KW-0472">Membrane</keyword>
<dbReference type="InterPro" id="IPR045187">
    <property type="entry name" value="CcO_II"/>
</dbReference>
<dbReference type="PANTHER" id="PTHR22888:SF9">
    <property type="entry name" value="CYTOCHROME C OXIDASE SUBUNIT 2"/>
    <property type="match status" value="1"/>
</dbReference>
<accession>A0A075GJT3</accession>
<dbReference type="Pfam" id="PF02790">
    <property type="entry name" value="COX2_TM"/>
    <property type="match status" value="1"/>
</dbReference>
<evidence type="ECO:0000256" key="6">
    <source>
        <dbReference type="ARBA" id="ARBA00022723"/>
    </source>
</evidence>
<evidence type="ECO:0000256" key="14">
    <source>
        <dbReference type="SAM" id="Phobius"/>
    </source>
</evidence>
<dbReference type="PROSITE" id="PS50857">
    <property type="entry name" value="COX2_CUA"/>
    <property type="match status" value="1"/>
</dbReference>
<dbReference type="SUPFAM" id="SSF49503">
    <property type="entry name" value="Cupredoxins"/>
    <property type="match status" value="1"/>
</dbReference>
<dbReference type="GO" id="GO:0005507">
    <property type="term" value="F:copper ion binding"/>
    <property type="evidence" value="ECO:0007669"/>
    <property type="project" value="InterPro"/>
</dbReference>
<dbReference type="PROSITE" id="PS00078">
    <property type="entry name" value="COX2"/>
    <property type="match status" value="1"/>
</dbReference>
<keyword evidence="5 12" id="KW-0812">Transmembrane</keyword>
<comment type="similarity">
    <text evidence="2 12">Belongs to the cytochrome c oxidase subunit 2 family.</text>
</comment>
<evidence type="ECO:0000256" key="2">
    <source>
        <dbReference type="ARBA" id="ARBA00007866"/>
    </source>
</evidence>
<proteinExistence type="inferred from homology"/>
<dbReference type="AlphaFoldDB" id="A0A075GJT3"/>
<organism evidence="17">
    <name type="scientific">uncultured marine group II/III euryarchaeote KM3_164_G07</name>
    <dbReference type="NCBI Taxonomy" id="1457918"/>
    <lineage>
        <taxon>Archaea</taxon>
        <taxon>Methanobacteriati</taxon>
        <taxon>Methanobacteriota</taxon>
        <taxon>environmental samples</taxon>
    </lineage>
</organism>
<dbReference type="GO" id="GO:0042773">
    <property type="term" value="P:ATP synthesis coupled electron transport"/>
    <property type="evidence" value="ECO:0007669"/>
    <property type="project" value="TreeGrafter"/>
</dbReference>
<dbReference type="SUPFAM" id="SSF81464">
    <property type="entry name" value="Cytochrome c oxidase subunit II-like, transmembrane region"/>
    <property type="match status" value="1"/>
</dbReference>
<dbReference type="InterPro" id="IPR008972">
    <property type="entry name" value="Cupredoxin"/>
</dbReference>
<comment type="catalytic activity">
    <reaction evidence="13">
        <text>4 Fe(II)-[cytochrome c] + O2 + 8 H(+)(in) = 4 Fe(III)-[cytochrome c] + 2 H2O + 4 H(+)(out)</text>
        <dbReference type="Rhea" id="RHEA:11436"/>
        <dbReference type="Rhea" id="RHEA-COMP:10350"/>
        <dbReference type="Rhea" id="RHEA-COMP:14399"/>
        <dbReference type="ChEBI" id="CHEBI:15377"/>
        <dbReference type="ChEBI" id="CHEBI:15378"/>
        <dbReference type="ChEBI" id="CHEBI:15379"/>
        <dbReference type="ChEBI" id="CHEBI:29033"/>
        <dbReference type="ChEBI" id="CHEBI:29034"/>
        <dbReference type="EC" id="7.1.1.9"/>
    </reaction>
</comment>
<keyword evidence="9 14" id="KW-1133">Transmembrane helix</keyword>
<reference evidence="17" key="1">
    <citation type="journal article" date="2014" name="Genome Biol. Evol.">
        <title>Pangenome evidence for extensive interdomain horizontal transfer affecting lineage core and shell genes in uncultured planktonic thaumarchaeota and euryarchaeota.</title>
        <authorList>
            <person name="Deschamps P."/>
            <person name="Zivanovic Y."/>
            <person name="Moreira D."/>
            <person name="Rodriguez-Valera F."/>
            <person name="Lopez-Garcia P."/>
        </authorList>
    </citation>
    <scope>NUCLEOTIDE SEQUENCE</scope>
</reference>
<keyword evidence="4 12" id="KW-0679">Respiratory chain</keyword>
<dbReference type="PROSITE" id="PS50999">
    <property type="entry name" value="COX2_TM"/>
    <property type="match status" value="1"/>
</dbReference>
<dbReference type="InterPro" id="IPR011759">
    <property type="entry name" value="Cyt_c_oxidase_su2_TM_dom"/>
</dbReference>
<dbReference type="InterPro" id="IPR036257">
    <property type="entry name" value="Cyt_c_oxidase_su2_TM_sf"/>
</dbReference>
<dbReference type="Gene3D" id="2.60.40.420">
    <property type="entry name" value="Cupredoxins - blue copper proteins"/>
    <property type="match status" value="1"/>
</dbReference>
<evidence type="ECO:0000259" key="16">
    <source>
        <dbReference type="PROSITE" id="PS50999"/>
    </source>
</evidence>
<sequence>MSLVGDLLSLPIPTSWEPFSDGPGSLSQQVFYWSVLITILVFGWLLYAVYKYRRKEGDPDPPDAPQAGVFPVERTDHTIEAAWTLGPTLLVIWITWLSLAPLDAYWDVDQGDEMTVKVTGSQWSWAFEYPDGNTTYGTLYLPTDTRVKFELEAVDVLHAFYLPAFGIKEDLVPNTTTAMWFDTGTVEPGTYPIYCAEYCGDGHSQMLGEVIISEAES</sequence>
<keyword evidence="6 13" id="KW-0479">Metal-binding</keyword>
<evidence type="ECO:0000256" key="13">
    <source>
        <dbReference type="RuleBase" id="RU004024"/>
    </source>
</evidence>
<evidence type="ECO:0000256" key="8">
    <source>
        <dbReference type="ARBA" id="ARBA00022982"/>
    </source>
</evidence>
<dbReference type="Gene3D" id="1.10.287.90">
    <property type="match status" value="1"/>
</dbReference>
<dbReference type="InterPro" id="IPR001505">
    <property type="entry name" value="Copper_CuA"/>
</dbReference>
<evidence type="ECO:0000256" key="7">
    <source>
        <dbReference type="ARBA" id="ARBA00022967"/>
    </source>
</evidence>
<evidence type="ECO:0000256" key="11">
    <source>
        <dbReference type="ARBA" id="ARBA00023136"/>
    </source>
</evidence>
<evidence type="ECO:0000256" key="3">
    <source>
        <dbReference type="ARBA" id="ARBA00022448"/>
    </source>
</evidence>
<keyword evidence="17" id="KW-0560">Oxidoreductase</keyword>
<keyword evidence="8 12" id="KW-0249">Electron transport</keyword>
<dbReference type="GO" id="GO:0005886">
    <property type="term" value="C:plasma membrane"/>
    <property type="evidence" value="ECO:0007669"/>
    <property type="project" value="UniProtKB-SubCell"/>
</dbReference>
<feature type="domain" description="Cytochrome oxidase subunit II copper A binding" evidence="15">
    <location>
        <begin position="111"/>
        <end position="217"/>
    </location>
</feature>
<evidence type="ECO:0000256" key="12">
    <source>
        <dbReference type="RuleBase" id="RU000456"/>
    </source>
</evidence>
<evidence type="ECO:0000259" key="15">
    <source>
        <dbReference type="PROSITE" id="PS50857"/>
    </source>
</evidence>
<keyword evidence="7" id="KW-1278">Translocase</keyword>
<dbReference type="EMBL" id="KF900679">
    <property type="protein sequence ID" value="AIF03415.1"/>
    <property type="molecule type" value="Genomic_DNA"/>
</dbReference>
<name>A0A075GJT3_9EURY</name>
<comment type="cofactor">
    <cofactor evidence="13">
        <name>Cu cation</name>
        <dbReference type="ChEBI" id="CHEBI:23378"/>
    </cofactor>
    <text evidence="13">Binds a copper A center.</text>
</comment>
<evidence type="ECO:0000256" key="4">
    <source>
        <dbReference type="ARBA" id="ARBA00022660"/>
    </source>
</evidence>
<evidence type="ECO:0000256" key="1">
    <source>
        <dbReference type="ARBA" id="ARBA00004141"/>
    </source>
</evidence>
<dbReference type="NCBIfam" id="TIGR02866">
    <property type="entry name" value="CoxB"/>
    <property type="match status" value="1"/>
</dbReference>
<protein>
    <recommendedName>
        <fullName evidence="13">Cytochrome c oxidase subunit 2</fullName>
        <ecNumber evidence="13">7.1.1.9</ecNumber>
    </recommendedName>
</protein>
<evidence type="ECO:0000256" key="9">
    <source>
        <dbReference type="ARBA" id="ARBA00022989"/>
    </source>
</evidence>
<evidence type="ECO:0000313" key="17">
    <source>
        <dbReference type="EMBL" id="AIF03415.1"/>
    </source>
</evidence>
<dbReference type="EC" id="7.1.1.9" evidence="13"/>
<comment type="function">
    <text evidence="13">Subunits I and II form the functional core of the enzyme complex. Electrons originating in cytochrome c are transferred via heme a and Cu(A) to the binuclear center formed by heme a3 and Cu(B).</text>
</comment>
<feature type="transmembrane region" description="Helical" evidence="14">
    <location>
        <begin position="30"/>
        <end position="50"/>
    </location>
</feature>
<dbReference type="PANTHER" id="PTHR22888">
    <property type="entry name" value="CYTOCHROME C OXIDASE, SUBUNIT II"/>
    <property type="match status" value="1"/>
</dbReference>
<keyword evidence="3 12" id="KW-0813">Transport</keyword>
<dbReference type="PRINTS" id="PR01166">
    <property type="entry name" value="CYCOXIDASEII"/>
</dbReference>
<dbReference type="InterPro" id="IPR014222">
    <property type="entry name" value="Cyt_c_oxidase_su2"/>
</dbReference>
<dbReference type="InterPro" id="IPR002429">
    <property type="entry name" value="CcO_II-like_C"/>
</dbReference>
<comment type="subcellular location">
    <subcellularLocation>
        <location evidence="12">Cell membrane</location>
        <topology evidence="12">Multi-pass membrane protein</topology>
    </subcellularLocation>
    <subcellularLocation>
        <location evidence="1">Membrane</location>
        <topology evidence="1">Multi-pass membrane protein</topology>
    </subcellularLocation>
</comment>
<dbReference type="GO" id="GO:0004129">
    <property type="term" value="F:cytochrome-c oxidase activity"/>
    <property type="evidence" value="ECO:0007669"/>
    <property type="project" value="UniProtKB-EC"/>
</dbReference>
<gene>
    <name evidence="17" type="primary">coxB</name>
</gene>
<evidence type="ECO:0000256" key="5">
    <source>
        <dbReference type="ARBA" id="ARBA00022692"/>
    </source>
</evidence>
<dbReference type="GO" id="GO:0016491">
    <property type="term" value="F:oxidoreductase activity"/>
    <property type="evidence" value="ECO:0007669"/>
    <property type="project" value="UniProtKB-KW"/>
</dbReference>
<keyword evidence="10 13" id="KW-0186">Copper</keyword>